<dbReference type="Proteomes" id="UP000308891">
    <property type="component" value="Unassembled WGS sequence"/>
</dbReference>
<gene>
    <name evidence="11" type="ORF">E5K04_15220</name>
</gene>
<evidence type="ECO:0000313" key="12">
    <source>
        <dbReference type="Proteomes" id="UP000308891"/>
    </source>
</evidence>
<dbReference type="PANTHER" id="PTHR11002:SF76">
    <property type="entry name" value="CARBONIC ANHYDRASE"/>
    <property type="match status" value="1"/>
</dbReference>
<feature type="binding site" evidence="9">
    <location>
        <position position="42"/>
    </location>
    <ligand>
        <name>Zn(2+)</name>
        <dbReference type="ChEBI" id="CHEBI:29105"/>
    </ligand>
</feature>
<dbReference type="SUPFAM" id="SSF53056">
    <property type="entry name" value="beta-carbonic anhydrase, cab"/>
    <property type="match status" value="1"/>
</dbReference>
<reference evidence="11 12" key="1">
    <citation type="submission" date="2019-04" db="EMBL/GenBank/DDBJ databases">
        <title>Crenobacter sp. nov.</title>
        <authorList>
            <person name="Shi S."/>
        </authorList>
    </citation>
    <scope>NUCLEOTIDE SEQUENCE [LARGE SCALE GENOMIC DNA]</scope>
    <source>
        <strain evidence="11 12">GY 70310</strain>
    </source>
</reference>
<accession>A0A4T0UJI5</accession>
<evidence type="ECO:0000256" key="7">
    <source>
        <dbReference type="ARBA" id="ARBA00031969"/>
    </source>
</evidence>
<comment type="catalytic activity">
    <reaction evidence="8 10">
        <text>hydrogencarbonate + H(+) = CO2 + H2O</text>
        <dbReference type="Rhea" id="RHEA:10748"/>
        <dbReference type="ChEBI" id="CHEBI:15377"/>
        <dbReference type="ChEBI" id="CHEBI:15378"/>
        <dbReference type="ChEBI" id="CHEBI:16526"/>
        <dbReference type="ChEBI" id="CHEBI:17544"/>
        <dbReference type="EC" id="4.2.1.1"/>
    </reaction>
</comment>
<dbReference type="GO" id="GO:0015976">
    <property type="term" value="P:carbon utilization"/>
    <property type="evidence" value="ECO:0007669"/>
    <property type="project" value="InterPro"/>
</dbReference>
<proteinExistence type="inferred from homology"/>
<dbReference type="GO" id="GO:0004089">
    <property type="term" value="F:carbonate dehydratase activity"/>
    <property type="evidence" value="ECO:0007669"/>
    <property type="project" value="UniProtKB-UniRule"/>
</dbReference>
<evidence type="ECO:0000313" key="11">
    <source>
        <dbReference type="EMBL" id="TIC78754.1"/>
    </source>
</evidence>
<keyword evidence="6 10" id="KW-0456">Lyase</keyword>
<dbReference type="GO" id="GO:0008270">
    <property type="term" value="F:zinc ion binding"/>
    <property type="evidence" value="ECO:0007669"/>
    <property type="project" value="UniProtKB-UniRule"/>
</dbReference>
<dbReference type="OrthoDB" id="9797527at2"/>
<comment type="cofactor">
    <cofactor evidence="9">
        <name>Zn(2+)</name>
        <dbReference type="ChEBI" id="CHEBI:29105"/>
    </cofactor>
    <text evidence="9">Binds 1 zinc ion per subunit.</text>
</comment>
<dbReference type="AlphaFoldDB" id="A0A4T0UJI5"/>
<evidence type="ECO:0000256" key="8">
    <source>
        <dbReference type="ARBA" id="ARBA00048348"/>
    </source>
</evidence>
<dbReference type="InterPro" id="IPR001765">
    <property type="entry name" value="Carbonic_anhydrase"/>
</dbReference>
<evidence type="ECO:0000256" key="4">
    <source>
        <dbReference type="ARBA" id="ARBA00022723"/>
    </source>
</evidence>
<keyword evidence="4 9" id="KW-0479">Metal-binding</keyword>
<dbReference type="InterPro" id="IPR036874">
    <property type="entry name" value="Carbonic_anhydrase_sf"/>
</dbReference>
<evidence type="ECO:0000256" key="9">
    <source>
        <dbReference type="PIRSR" id="PIRSR601765-1"/>
    </source>
</evidence>
<organism evidence="11 12">
    <name type="scientific">Crenobacter intestini</name>
    <dbReference type="NCBI Taxonomy" id="2563443"/>
    <lineage>
        <taxon>Bacteria</taxon>
        <taxon>Pseudomonadati</taxon>
        <taxon>Pseudomonadota</taxon>
        <taxon>Betaproteobacteria</taxon>
        <taxon>Neisseriales</taxon>
        <taxon>Neisseriaceae</taxon>
        <taxon>Crenobacter</taxon>
    </lineage>
</organism>
<evidence type="ECO:0000256" key="2">
    <source>
        <dbReference type="ARBA" id="ARBA00012925"/>
    </source>
</evidence>
<feature type="binding site" evidence="9">
    <location>
        <position position="44"/>
    </location>
    <ligand>
        <name>Zn(2+)</name>
        <dbReference type="ChEBI" id="CHEBI:29105"/>
    </ligand>
</feature>
<dbReference type="FunFam" id="3.40.1050.10:FF:000003">
    <property type="entry name" value="Carbonic anhydrase"/>
    <property type="match status" value="1"/>
</dbReference>
<dbReference type="Gene3D" id="3.40.1050.10">
    <property type="entry name" value="Carbonic anhydrase"/>
    <property type="match status" value="1"/>
</dbReference>
<comment type="function">
    <text evidence="10">Reversible hydration of carbon dioxide.</text>
</comment>
<feature type="binding site" evidence="9">
    <location>
        <position position="103"/>
    </location>
    <ligand>
        <name>Zn(2+)</name>
        <dbReference type="ChEBI" id="CHEBI:29105"/>
    </ligand>
</feature>
<dbReference type="EC" id="4.2.1.1" evidence="2 10"/>
<feature type="binding site" evidence="9">
    <location>
        <position position="106"/>
    </location>
    <ligand>
        <name>Zn(2+)</name>
        <dbReference type="ChEBI" id="CHEBI:29105"/>
    </ligand>
</feature>
<name>A0A4T0UJI5_9NEIS</name>
<sequence length="222" mass="24175">MHDIERFIHGFEKFQSHYFDDSPGLFNDLKRGQRPGTLLIGCCDSRVDPALLLGCDPGDIFTVRIVASLVPPCGSAKSHHGVSAAIQFAVESLKVSRIIVLGHAQCGGIRALVEQDIDTSREEDFIGKWMSIAEPARVRVMSTMQDASVLEQRRACELASVLVSLKNLETFPWVKSAIASGELTLHGWYFDLDSGALLAYAPRADAFLPLVCPIVSKSACAS</sequence>
<dbReference type="Pfam" id="PF00484">
    <property type="entry name" value="Pro_CA"/>
    <property type="match status" value="1"/>
</dbReference>
<evidence type="ECO:0000256" key="3">
    <source>
        <dbReference type="ARBA" id="ARBA00014628"/>
    </source>
</evidence>
<dbReference type="InterPro" id="IPR015892">
    <property type="entry name" value="Carbonic_anhydrase_CS"/>
</dbReference>
<evidence type="ECO:0000256" key="5">
    <source>
        <dbReference type="ARBA" id="ARBA00022833"/>
    </source>
</evidence>
<dbReference type="RefSeq" id="WP_136555668.1">
    <property type="nucleotide sequence ID" value="NZ_STGJ01000022.1"/>
</dbReference>
<dbReference type="SMART" id="SM00947">
    <property type="entry name" value="Pro_CA"/>
    <property type="match status" value="1"/>
</dbReference>
<dbReference type="EMBL" id="STGJ01000022">
    <property type="protein sequence ID" value="TIC78754.1"/>
    <property type="molecule type" value="Genomic_DNA"/>
</dbReference>
<dbReference type="PROSITE" id="PS00705">
    <property type="entry name" value="PROK_CO2_ANHYDRASE_2"/>
    <property type="match status" value="1"/>
</dbReference>
<dbReference type="PANTHER" id="PTHR11002">
    <property type="entry name" value="CARBONIC ANHYDRASE"/>
    <property type="match status" value="1"/>
</dbReference>
<evidence type="ECO:0000256" key="1">
    <source>
        <dbReference type="ARBA" id="ARBA00006217"/>
    </source>
</evidence>
<keyword evidence="12" id="KW-1185">Reference proteome</keyword>
<keyword evidence="5 9" id="KW-0862">Zinc</keyword>
<comment type="caution">
    <text evidence="11">The sequence shown here is derived from an EMBL/GenBank/DDBJ whole genome shotgun (WGS) entry which is preliminary data.</text>
</comment>
<evidence type="ECO:0000256" key="6">
    <source>
        <dbReference type="ARBA" id="ARBA00023239"/>
    </source>
</evidence>
<evidence type="ECO:0000256" key="10">
    <source>
        <dbReference type="RuleBase" id="RU003956"/>
    </source>
</evidence>
<dbReference type="InterPro" id="IPR045066">
    <property type="entry name" value="Beta_CA_cladeB"/>
</dbReference>
<dbReference type="CDD" id="cd00884">
    <property type="entry name" value="beta_CA_cladeB"/>
    <property type="match status" value="1"/>
</dbReference>
<comment type="similarity">
    <text evidence="1 10">Belongs to the beta-class carbonic anhydrase family.</text>
</comment>
<protein>
    <recommendedName>
        <fullName evidence="3 10">Carbonic anhydrase</fullName>
        <ecNumber evidence="2 10">4.2.1.1</ecNumber>
    </recommendedName>
    <alternativeName>
        <fullName evidence="7 10">Carbonate dehydratase</fullName>
    </alternativeName>
</protein>